<dbReference type="EMBL" id="MVBO01000003">
    <property type="protein sequence ID" value="OZJ06516.1"/>
    <property type="molecule type" value="Genomic_DNA"/>
</dbReference>
<dbReference type="AlphaFoldDB" id="A0A261Y7B7"/>
<name>A0A261Y7B7_9FUNG</name>
<evidence type="ECO:0000313" key="1">
    <source>
        <dbReference type="EMBL" id="OZJ06516.1"/>
    </source>
</evidence>
<comment type="caution">
    <text evidence="1">The sequence shown here is derived from an EMBL/GenBank/DDBJ whole genome shotgun (WGS) entry which is preliminary data.</text>
</comment>
<evidence type="ECO:0000313" key="2">
    <source>
        <dbReference type="Proteomes" id="UP000242875"/>
    </source>
</evidence>
<sequence length="137" mass="15422">MLHGRTLPPFGQNASQFNTGIFHTTNPPLTGYPRHQRGDGLEDELCFLASEEKVDKHREHWKECARKYDKNDILSDDAGDAHYGNSEEKEDWAKVMQELERAMALDKGDATNPVTNPATDATQTQTFATLVAQKFKS</sequence>
<accession>A0A261Y7B7</accession>
<keyword evidence="2" id="KW-1185">Reference proteome</keyword>
<organism evidence="1 2">
    <name type="scientific">Bifiguratus adelaidae</name>
    <dbReference type="NCBI Taxonomy" id="1938954"/>
    <lineage>
        <taxon>Eukaryota</taxon>
        <taxon>Fungi</taxon>
        <taxon>Fungi incertae sedis</taxon>
        <taxon>Mucoromycota</taxon>
        <taxon>Mucoromycotina</taxon>
        <taxon>Endogonomycetes</taxon>
        <taxon>Endogonales</taxon>
        <taxon>Endogonales incertae sedis</taxon>
        <taxon>Bifiguratus</taxon>
    </lineage>
</organism>
<protein>
    <submittedName>
        <fullName evidence="1">Uncharacterized protein</fullName>
    </submittedName>
</protein>
<proteinExistence type="predicted"/>
<dbReference type="Proteomes" id="UP000242875">
    <property type="component" value="Unassembled WGS sequence"/>
</dbReference>
<gene>
    <name evidence="1" type="ORF">BZG36_00476</name>
</gene>
<reference evidence="1 2" key="1">
    <citation type="journal article" date="2017" name="Mycologia">
        <title>Bifiguratus adelaidae, gen. et sp. nov., a new member of Mucoromycotina in endophytic and soil-dwelling habitats.</title>
        <authorList>
            <person name="Torres-Cruz T.J."/>
            <person name="Billingsley Tobias T.L."/>
            <person name="Almatruk M."/>
            <person name="Hesse C."/>
            <person name="Kuske C.R."/>
            <person name="Desiro A."/>
            <person name="Benucci G.M."/>
            <person name="Bonito G."/>
            <person name="Stajich J.E."/>
            <person name="Dunlap C."/>
            <person name="Arnold A.E."/>
            <person name="Porras-Alfaro A."/>
        </authorList>
    </citation>
    <scope>NUCLEOTIDE SEQUENCE [LARGE SCALE GENOMIC DNA]</scope>
    <source>
        <strain evidence="1 2">AZ0501</strain>
    </source>
</reference>